<gene>
    <name evidence="2" type="ORF">BJ508DRAFT_219078</name>
</gene>
<protein>
    <submittedName>
        <fullName evidence="2">Uncharacterized protein</fullName>
    </submittedName>
</protein>
<evidence type="ECO:0000256" key="1">
    <source>
        <dbReference type="SAM" id="SignalP"/>
    </source>
</evidence>
<evidence type="ECO:0000313" key="2">
    <source>
        <dbReference type="EMBL" id="RPA70712.1"/>
    </source>
</evidence>
<feature type="non-terminal residue" evidence="2">
    <location>
        <position position="59"/>
    </location>
</feature>
<evidence type="ECO:0000313" key="3">
    <source>
        <dbReference type="Proteomes" id="UP000275078"/>
    </source>
</evidence>
<proteinExistence type="predicted"/>
<dbReference type="AlphaFoldDB" id="A0A3N4H706"/>
<reference evidence="2 3" key="1">
    <citation type="journal article" date="2018" name="Nat. Ecol. Evol.">
        <title>Pezizomycetes genomes reveal the molecular basis of ectomycorrhizal truffle lifestyle.</title>
        <authorList>
            <person name="Murat C."/>
            <person name="Payen T."/>
            <person name="Noel B."/>
            <person name="Kuo A."/>
            <person name="Morin E."/>
            <person name="Chen J."/>
            <person name="Kohler A."/>
            <person name="Krizsan K."/>
            <person name="Balestrini R."/>
            <person name="Da Silva C."/>
            <person name="Montanini B."/>
            <person name="Hainaut M."/>
            <person name="Levati E."/>
            <person name="Barry K.W."/>
            <person name="Belfiori B."/>
            <person name="Cichocki N."/>
            <person name="Clum A."/>
            <person name="Dockter R.B."/>
            <person name="Fauchery L."/>
            <person name="Guy J."/>
            <person name="Iotti M."/>
            <person name="Le Tacon F."/>
            <person name="Lindquist E.A."/>
            <person name="Lipzen A."/>
            <person name="Malagnac F."/>
            <person name="Mello A."/>
            <person name="Molinier V."/>
            <person name="Miyauchi S."/>
            <person name="Poulain J."/>
            <person name="Riccioni C."/>
            <person name="Rubini A."/>
            <person name="Sitrit Y."/>
            <person name="Splivallo R."/>
            <person name="Traeger S."/>
            <person name="Wang M."/>
            <person name="Zifcakova L."/>
            <person name="Wipf D."/>
            <person name="Zambonelli A."/>
            <person name="Paolocci F."/>
            <person name="Nowrousian M."/>
            <person name="Ottonello S."/>
            <person name="Baldrian P."/>
            <person name="Spatafora J.W."/>
            <person name="Henrissat B."/>
            <person name="Nagy L.G."/>
            <person name="Aury J.M."/>
            <person name="Wincker P."/>
            <person name="Grigoriev I.V."/>
            <person name="Bonfante P."/>
            <person name="Martin F.M."/>
        </authorList>
    </citation>
    <scope>NUCLEOTIDE SEQUENCE [LARGE SCALE GENOMIC DNA]</scope>
    <source>
        <strain evidence="2 3">RN42</strain>
    </source>
</reference>
<keyword evidence="1" id="KW-0732">Signal</keyword>
<dbReference type="Proteomes" id="UP000275078">
    <property type="component" value="Unassembled WGS sequence"/>
</dbReference>
<keyword evidence="3" id="KW-1185">Reference proteome</keyword>
<dbReference type="Pfam" id="PF18759">
    <property type="entry name" value="Plavaka"/>
    <property type="match status" value="1"/>
</dbReference>
<accession>A0A3N4H706</accession>
<feature type="signal peptide" evidence="1">
    <location>
        <begin position="1"/>
        <end position="26"/>
    </location>
</feature>
<feature type="chain" id="PRO_5018017760" evidence="1">
    <location>
        <begin position="27"/>
        <end position="59"/>
    </location>
</feature>
<name>A0A3N4H706_ASCIM</name>
<dbReference type="EMBL" id="ML120110">
    <property type="protein sequence ID" value="RPA70712.1"/>
    <property type="molecule type" value="Genomic_DNA"/>
</dbReference>
<organism evidence="2 3">
    <name type="scientific">Ascobolus immersus RN42</name>
    <dbReference type="NCBI Taxonomy" id="1160509"/>
    <lineage>
        <taxon>Eukaryota</taxon>
        <taxon>Fungi</taxon>
        <taxon>Dikarya</taxon>
        <taxon>Ascomycota</taxon>
        <taxon>Pezizomycotina</taxon>
        <taxon>Pezizomycetes</taxon>
        <taxon>Pezizales</taxon>
        <taxon>Ascobolaceae</taxon>
        <taxon>Ascobolus</taxon>
    </lineage>
</organism>
<dbReference type="InterPro" id="IPR041078">
    <property type="entry name" value="Plavaka"/>
</dbReference>
<sequence length="59" mass="6440">MVGRGHFLIWIVCASDACLLSRLCGSQEINPVNFTLGNLDPEAIITSSRNAWRVIGLLP</sequence>